<evidence type="ECO:0000313" key="3">
    <source>
        <dbReference type="Proteomes" id="UP000256708"/>
    </source>
</evidence>
<dbReference type="InterPro" id="IPR007345">
    <property type="entry name" value="Polysacch_pyruvyl_Trfase"/>
</dbReference>
<dbReference type="EMBL" id="QRGR01000005">
    <property type="protein sequence ID" value="RDV16130.1"/>
    <property type="molecule type" value="Genomic_DNA"/>
</dbReference>
<dbReference type="Proteomes" id="UP000256708">
    <property type="component" value="Unassembled WGS sequence"/>
</dbReference>
<dbReference type="RefSeq" id="WP_115564540.1">
    <property type="nucleotide sequence ID" value="NZ_QRGR01000005.1"/>
</dbReference>
<keyword evidence="2" id="KW-0808">Transferase</keyword>
<dbReference type="GO" id="GO:0016740">
    <property type="term" value="F:transferase activity"/>
    <property type="evidence" value="ECO:0007669"/>
    <property type="project" value="UniProtKB-KW"/>
</dbReference>
<comment type="caution">
    <text evidence="2">The sequence shown here is derived from an EMBL/GenBank/DDBJ whole genome shotgun (WGS) entry which is preliminary data.</text>
</comment>
<name>A0A3D8LFE2_9BACT</name>
<protein>
    <submittedName>
        <fullName evidence="2">Polysaccharide pyruvyl transferase family protein</fullName>
    </submittedName>
</protein>
<proteinExistence type="predicted"/>
<organism evidence="2 3">
    <name type="scientific">Pontibacter diazotrophicus</name>
    <dbReference type="NCBI Taxonomy" id="1400979"/>
    <lineage>
        <taxon>Bacteria</taxon>
        <taxon>Pseudomonadati</taxon>
        <taxon>Bacteroidota</taxon>
        <taxon>Cytophagia</taxon>
        <taxon>Cytophagales</taxon>
        <taxon>Hymenobacteraceae</taxon>
        <taxon>Pontibacter</taxon>
    </lineage>
</organism>
<sequence>MKIQIDGTERKNKGAELMLYAILGEVENRFPNSTVYYNNSEGSIETIDTTLDLRHRFLLKHGRYPRAIFRRLKMDIPIFDRYYADPQINIVLDASGFRWGDQWKYKDEYFQRFRNYYQGLKSNGTKIILLPQAFGPFQTTHGKKIIDILNDYADLVVAREEISYNYLVDAGLDKDKTMICTDFSLTVKGEVPQDFKVVNGICVIPNSQMINHTATSSDQYISFLHKIIQKSRSLGYTPFLLNHEGKRDLKLCHAVNQSLDSPVQIFSDLDSKQLKGVISASFAVISSRYHGVASALNQNIPCLATSWSHKYSELFKDFGLEDRVVKVTESEKILESRLNELLDTESNRKMRNHLIERKPELSNQVGTMWEKVFSLL</sequence>
<feature type="domain" description="Polysaccharide pyruvyl transferase" evidence="1">
    <location>
        <begin position="12"/>
        <end position="309"/>
    </location>
</feature>
<dbReference type="OrthoDB" id="6058856at2"/>
<accession>A0A3D8LFE2</accession>
<evidence type="ECO:0000313" key="2">
    <source>
        <dbReference type="EMBL" id="RDV16130.1"/>
    </source>
</evidence>
<dbReference type="PANTHER" id="PTHR36836">
    <property type="entry name" value="COLANIC ACID BIOSYNTHESIS PROTEIN WCAK"/>
    <property type="match status" value="1"/>
</dbReference>
<gene>
    <name evidence="2" type="ORF">DXT99_05520</name>
</gene>
<reference evidence="3" key="1">
    <citation type="submission" date="2018-08" db="EMBL/GenBank/DDBJ databases">
        <authorList>
            <person name="Liu Z.-W."/>
            <person name="Du Z.-J."/>
        </authorList>
    </citation>
    <scope>NUCLEOTIDE SEQUENCE [LARGE SCALE GENOMIC DNA]</scope>
    <source>
        <strain evidence="3">H4X</strain>
    </source>
</reference>
<dbReference type="AlphaFoldDB" id="A0A3D8LFE2"/>
<dbReference type="PANTHER" id="PTHR36836:SF1">
    <property type="entry name" value="COLANIC ACID BIOSYNTHESIS PROTEIN WCAK"/>
    <property type="match status" value="1"/>
</dbReference>
<dbReference type="Pfam" id="PF04230">
    <property type="entry name" value="PS_pyruv_trans"/>
    <property type="match status" value="1"/>
</dbReference>
<evidence type="ECO:0000259" key="1">
    <source>
        <dbReference type="Pfam" id="PF04230"/>
    </source>
</evidence>
<keyword evidence="3" id="KW-1185">Reference proteome</keyword>